<comment type="caution">
    <text evidence="4">The sequence shown here is derived from an EMBL/GenBank/DDBJ whole genome shotgun (WGS) entry which is preliminary data.</text>
</comment>
<keyword evidence="3" id="KW-0472">Membrane</keyword>
<keyword evidence="1" id="KW-0175">Coiled coil</keyword>
<protein>
    <submittedName>
        <fullName evidence="4">Uncharacterized protein</fullName>
    </submittedName>
</protein>
<gene>
    <name evidence="4" type="ORF">CLV98_102182</name>
</gene>
<keyword evidence="3" id="KW-1133">Transmembrane helix</keyword>
<keyword evidence="3" id="KW-0812">Transmembrane</keyword>
<feature type="region of interest" description="Disordered" evidence="2">
    <location>
        <begin position="231"/>
        <end position="268"/>
    </location>
</feature>
<evidence type="ECO:0000256" key="2">
    <source>
        <dbReference type="SAM" id="MobiDB-lite"/>
    </source>
</evidence>
<evidence type="ECO:0000313" key="4">
    <source>
        <dbReference type="EMBL" id="PWJ59349.1"/>
    </source>
</evidence>
<reference evidence="4 5" key="1">
    <citation type="submission" date="2018-03" db="EMBL/GenBank/DDBJ databases">
        <title>Genomic Encyclopedia of Archaeal and Bacterial Type Strains, Phase II (KMG-II): from individual species to whole genera.</title>
        <authorList>
            <person name="Goeker M."/>
        </authorList>
    </citation>
    <scope>NUCLEOTIDE SEQUENCE [LARGE SCALE GENOMIC DNA]</scope>
    <source>
        <strain evidence="4 5">DSM 100346</strain>
    </source>
</reference>
<sequence>MKTDKFEKNIRRKLESLSPEFQEKDWTSMQNYLQAQSPPTFWQQYRGWAGYAAAASVVLLSGILYAFQLQKNLELTQEVQSLEKQVKAIQQSPPVRIVDTVYIVRQEPYLSPQPRALPPYESAGPLPKDPIRIAKVEQDSATEPAISLSETGITKIPETTMTPPLKTEEYTSQSNTASPEATSANSTDYLAAVKEIESVGQRAIVDPANRTFRMEYALRSKLTPNRVKMALAPSRQESTAPAPSDKSIRLAKTSQPEQALSGKQVEKTENTIPKLPIKQPYRFGAGFGFEGSSQVTSAVAEVQITKQFSISTGVSWLKSKPLNFINEKVFKEKNKMDFKKEHPNKIPYTFELFNIRMRPNVVQIPLTVAFRKNIAKDLHYYINSGVQFTVSGRDKFEFDMLAPGPNYSNEYYRNGFSNNKKLPLVNNMNVGVGMEKSWHPFIIQVEGYVFHYFTPLSPLNSNTGPGIKLKLLYQIGKDA</sequence>
<feature type="coiled-coil region" evidence="1">
    <location>
        <begin position="65"/>
        <end position="92"/>
    </location>
</feature>
<name>A0A316AQ11_9BACT</name>
<organism evidence="4 5">
    <name type="scientific">Dyadobacter jejuensis</name>
    <dbReference type="NCBI Taxonomy" id="1082580"/>
    <lineage>
        <taxon>Bacteria</taxon>
        <taxon>Pseudomonadati</taxon>
        <taxon>Bacteroidota</taxon>
        <taxon>Cytophagia</taxon>
        <taxon>Cytophagales</taxon>
        <taxon>Spirosomataceae</taxon>
        <taxon>Dyadobacter</taxon>
    </lineage>
</organism>
<evidence type="ECO:0000256" key="1">
    <source>
        <dbReference type="SAM" id="Coils"/>
    </source>
</evidence>
<evidence type="ECO:0000313" key="5">
    <source>
        <dbReference type="Proteomes" id="UP000245880"/>
    </source>
</evidence>
<dbReference type="RefSeq" id="WP_109673242.1">
    <property type="nucleotide sequence ID" value="NZ_QGDT01000002.1"/>
</dbReference>
<dbReference type="OrthoDB" id="916076at2"/>
<dbReference type="Proteomes" id="UP000245880">
    <property type="component" value="Unassembled WGS sequence"/>
</dbReference>
<keyword evidence="5" id="KW-1185">Reference proteome</keyword>
<feature type="transmembrane region" description="Helical" evidence="3">
    <location>
        <begin position="48"/>
        <end position="67"/>
    </location>
</feature>
<dbReference type="EMBL" id="QGDT01000002">
    <property type="protein sequence ID" value="PWJ59349.1"/>
    <property type="molecule type" value="Genomic_DNA"/>
</dbReference>
<dbReference type="AlphaFoldDB" id="A0A316AQ11"/>
<evidence type="ECO:0000256" key="3">
    <source>
        <dbReference type="SAM" id="Phobius"/>
    </source>
</evidence>
<feature type="region of interest" description="Disordered" evidence="2">
    <location>
        <begin position="157"/>
        <end position="183"/>
    </location>
</feature>
<feature type="compositionally biased region" description="Polar residues" evidence="2">
    <location>
        <begin position="170"/>
        <end position="183"/>
    </location>
</feature>
<proteinExistence type="predicted"/>
<accession>A0A316AQ11</accession>